<dbReference type="AlphaFoldDB" id="A0A6G7XC71"/>
<reference evidence="3 4" key="1">
    <citation type="submission" date="2020-03" db="EMBL/GenBank/DDBJ databases">
        <title>Leucobacter sp. nov., isolated from beetles.</title>
        <authorList>
            <person name="Hyun D.-W."/>
            <person name="Bae J.-W."/>
        </authorList>
    </citation>
    <scope>NUCLEOTIDE SEQUENCE [LARGE SCALE GENOMIC DNA]</scope>
    <source>
        <strain evidence="3 4">HDW9C</strain>
    </source>
</reference>
<evidence type="ECO:0000259" key="2">
    <source>
        <dbReference type="Pfam" id="PF20906"/>
    </source>
</evidence>
<gene>
    <name evidence="3" type="ORF">G7068_01745</name>
</gene>
<dbReference type="KEGG" id="lvi:G7068_01745"/>
<name>A0A6G7XC71_9MICO</name>
<dbReference type="SUPFAM" id="SSF160991">
    <property type="entry name" value="CV3147-like"/>
    <property type="match status" value="1"/>
</dbReference>
<evidence type="ECO:0000313" key="3">
    <source>
        <dbReference type="EMBL" id="QIK62066.1"/>
    </source>
</evidence>
<dbReference type="InterPro" id="IPR027479">
    <property type="entry name" value="S-Me-THD_N_sf"/>
</dbReference>
<proteinExistence type="predicted"/>
<keyword evidence="4" id="KW-1185">Reference proteome</keyword>
<protein>
    <submittedName>
        <fullName evidence="3">DUF917 domain-containing protein</fullName>
    </submittedName>
</protein>
<accession>A0A6G7XC71</accession>
<evidence type="ECO:0000259" key="1">
    <source>
        <dbReference type="Pfam" id="PF06032"/>
    </source>
</evidence>
<feature type="domain" description="S-Me-THD-like C-terminal" evidence="2">
    <location>
        <begin position="167"/>
        <end position="347"/>
    </location>
</feature>
<dbReference type="InterPro" id="IPR048350">
    <property type="entry name" value="S-Me-THD-like_C"/>
</dbReference>
<evidence type="ECO:0000313" key="4">
    <source>
        <dbReference type="Proteomes" id="UP000502677"/>
    </source>
</evidence>
<dbReference type="Pfam" id="PF06032">
    <property type="entry name" value="S-Me-THD_N"/>
    <property type="match status" value="1"/>
</dbReference>
<organism evidence="3 4">
    <name type="scientific">Leucobacter viscericola</name>
    <dbReference type="NCBI Taxonomy" id="2714935"/>
    <lineage>
        <taxon>Bacteria</taxon>
        <taxon>Bacillati</taxon>
        <taxon>Actinomycetota</taxon>
        <taxon>Actinomycetes</taxon>
        <taxon>Micrococcales</taxon>
        <taxon>Microbacteriaceae</taxon>
        <taxon>Leucobacter</taxon>
    </lineage>
</organism>
<dbReference type="Proteomes" id="UP000502677">
    <property type="component" value="Chromosome"/>
</dbReference>
<dbReference type="Gene3D" id="2.40.390.10">
    <property type="entry name" value="CV3147-like"/>
    <property type="match status" value="1"/>
</dbReference>
<feature type="domain" description="S-Me-THD N-terminal" evidence="1">
    <location>
        <begin position="8"/>
        <end position="164"/>
    </location>
</feature>
<dbReference type="InterPro" id="IPR024071">
    <property type="entry name" value="S-Me-THD_C_sf"/>
</dbReference>
<dbReference type="Pfam" id="PF20906">
    <property type="entry name" value="S-Me-THD_C"/>
    <property type="match status" value="1"/>
</dbReference>
<dbReference type="Gene3D" id="3.40.1610.10">
    <property type="entry name" value="CV3147-like domain"/>
    <property type="match status" value="1"/>
</dbReference>
<sequence length="368" mass="39235">MSRIISVEDIDDLARGSAVLGTGGGGDPYIGGLLAKEALRRYGNVTVVSLDELPDDAVVACVSMLGAPTVMVEKLPSLDEIMRPVKELSEHYGRPITHIMCIEVGGVNSTIPVAAAAALNLPLIDGDGMGRAFPELQMVLPTLYGVSASPLSYADEKGNVGVLRTVDNAWGERIIRVAAVEMGCSIMLSGFHMTGATAKKALVKDSLSTCTNIGRTIVEARADKQDAVARVAEMLGGRVLFGGKVVDVERSTSAGFARGRATITEGANSLTVSFQNEHLIAELDGSVLATTPDLIMVLDHESGEPITTERLHYGQRVRVIAAPADERWHSPEAIEMVGPRYFGYDLEPHRFDGQVRPGRSISEVRIAS</sequence>
<dbReference type="RefSeq" id="WP_166287990.1">
    <property type="nucleotide sequence ID" value="NZ_CP049863.1"/>
</dbReference>
<dbReference type="EMBL" id="CP049863">
    <property type="protein sequence ID" value="QIK62066.1"/>
    <property type="molecule type" value="Genomic_DNA"/>
</dbReference>
<dbReference type="InterPro" id="IPR010318">
    <property type="entry name" value="S-Me-THD_N"/>
</dbReference>